<dbReference type="InterPro" id="IPR014239">
    <property type="entry name" value="YpeB_PepSY1-2"/>
</dbReference>
<dbReference type="EMBL" id="CP062796">
    <property type="protein sequence ID" value="QUL98445.1"/>
    <property type="molecule type" value="Genomic_DNA"/>
</dbReference>
<accession>A0AAT9LF40</accession>
<sequence length="460" mass="50001">MKWSSRTWAIFGAAIVAVALVFGLAQYRQARALRLRMEASRQRAVFNLISHIENMEGSLAKARAASTVGQQTTFLTTCWSHSQAAQENIANLGLSDMDLSKMQRFVAQVGDYSLVLSQKLARGDAVTQAEWQELGRLENSVKDLARALSETGMSAAVTGARFGLAALGNLGFLASPTDEALHRGFSEIDSLVQSVPSPTYDGPFSDRSLATKPLANPGPEVSLEDARKRGLGFLHPGEPYSSTRVETIDGAIPCYMVTGKRADGSEVTTAVTRQGGAPLWSVDQKVRGAPRMDVATARKAAEDFLTSRGLTSLKETGWRKPGRNADRVIFTFAATAVLPDGGGTEQVILYPDMVKIEVALDTGEIIGFDQTAYLTNHRERGLKAPLVSRDEAGKVLKSDLKISDLPRLAVIPLLPTREVLAWEFRVQHGNDFYLVYVNAMTGQEEMVLQMVTDDTGTMTM</sequence>
<dbReference type="Pfam" id="PF20769">
    <property type="entry name" value="YPEB_N"/>
    <property type="match status" value="1"/>
</dbReference>
<feature type="domain" description="Sporulation protein YpeB PepSY1 and PepSY2" evidence="1">
    <location>
        <begin position="183"/>
        <end position="382"/>
    </location>
</feature>
<evidence type="ECO:0000259" key="2">
    <source>
        <dbReference type="Pfam" id="PF20769"/>
    </source>
</evidence>
<proteinExistence type="predicted"/>
<evidence type="ECO:0000313" key="3">
    <source>
        <dbReference type="EMBL" id="QUL98445.1"/>
    </source>
</evidence>
<reference evidence="3" key="2">
    <citation type="journal article" date="2023" name="Biology">
        <title>Prokaryotic Life Associated with Coal-Fire Gas Vents Revealed by Metagenomics.</title>
        <authorList>
            <person name="Kadnikov V.V."/>
            <person name="Mardanov A.V."/>
            <person name="Beletsky A.V."/>
            <person name="Karnachuk O.V."/>
            <person name="Ravin N.V."/>
        </authorList>
    </citation>
    <scope>NUCLEOTIDE SEQUENCE</scope>
    <source>
        <strain evidence="3">Bu02</strain>
    </source>
</reference>
<organism evidence="3">
    <name type="scientific">Candidatus Fermentithermobacillus carboniphilus</name>
    <dbReference type="NCBI Taxonomy" id="3085328"/>
    <lineage>
        <taxon>Bacteria</taxon>
        <taxon>Bacillati</taxon>
        <taxon>Bacillota</taxon>
        <taxon>Candidatus Fermentithermobacillia</taxon>
        <taxon>Candidatus Fermentithermobacillales</taxon>
        <taxon>Candidatus Fermentithermobacillaceae</taxon>
        <taxon>Candidatus Fermentithermobacillus</taxon>
    </lineage>
</organism>
<evidence type="ECO:0000259" key="1">
    <source>
        <dbReference type="Pfam" id="PF14620"/>
    </source>
</evidence>
<dbReference type="InterPro" id="IPR048402">
    <property type="entry name" value="YpeB_N"/>
</dbReference>
<gene>
    <name evidence="3" type="ORF">IMF26_10625</name>
</gene>
<protein>
    <submittedName>
        <fullName evidence="3">Germination protein YpeB</fullName>
    </submittedName>
</protein>
<dbReference type="Pfam" id="PF14620">
    <property type="entry name" value="YPEB_PepSY1-2"/>
    <property type="match status" value="1"/>
</dbReference>
<dbReference type="AlphaFoldDB" id="A0AAT9LF40"/>
<feature type="domain" description="Sporulation protein YpeB N-terminal" evidence="2">
    <location>
        <begin position="30"/>
        <end position="158"/>
    </location>
</feature>
<dbReference type="KEGG" id="fcz:IMF26_10625"/>
<reference evidence="3" key="1">
    <citation type="submission" date="2020-10" db="EMBL/GenBank/DDBJ databases">
        <authorList>
            <person name="Kadnikov V."/>
            <person name="Beletsky A.V."/>
            <person name="Mardanov A.V."/>
            <person name="Karnachuk O.V."/>
            <person name="Ravin N.V."/>
        </authorList>
    </citation>
    <scope>NUCLEOTIDE SEQUENCE</scope>
    <source>
        <strain evidence="3">Bu02</strain>
    </source>
</reference>
<name>A0AAT9LF40_9FIRM</name>
<dbReference type="GO" id="GO:0009847">
    <property type="term" value="P:spore germination"/>
    <property type="evidence" value="ECO:0007669"/>
    <property type="project" value="InterPro"/>
</dbReference>